<sequence length="585" mass="66660">MFGCGQPCDGYHYSCTCQQCGVILLNGICLNCTYGDGKPITCCVCEGPLTGRFCLFCDLKAENSSTYDPDAYSFNDTSSNFNHLPQPQYEPYFCELCENDLHFGYDCQQQFSLVYEQEPSYNQNYNDNYYPHDSPSFLCCDNCGESHETFQCQPMNQNTDSSSFDQIQMPQYPYKEYLKNSSNAIVATNSDIHQLIREEGCIEVCKEQNKNMEDTMLELLEVCRQKEFYCMHNDVDGLIESALNSKLLSINLRSQHLDKKKEEVKNIVEHSTKRGTRIARSLQNFRIKKSSTSLNNTSQISPVHAFAPVLPTEEHEHSLSMGYEHLSTNLETESDEVIKSSVKNLVPILIEYEVASGDESECNVPVKDESSPVFTTFSNPIFDDNDDFTSSDDESLSDEDVPMEDFKVYSNPLFDNEEFNSDKLDPHCFNIESDLIESLSIHDTLIDSSLKREHEEYISLIEKLLAINSVPRPLENFHANTIVETLPTSTIPVGDGDSLRVEIDIFTGTDSLLPLEGEIDVFANFEDDDYFPFIIRIFLPYLIYPEVFPLLVSAESEDTIFDPGISTESRWHFIGMELSYDLMFI</sequence>
<comment type="caution">
    <text evidence="1">The sequence shown here is derived from an EMBL/GenBank/DDBJ whole genome shotgun (WGS) entry which is preliminary data.</text>
</comment>
<evidence type="ECO:0008006" key="2">
    <source>
        <dbReference type="Google" id="ProtNLM"/>
    </source>
</evidence>
<evidence type="ECO:0000313" key="1">
    <source>
        <dbReference type="EMBL" id="GEU45607.1"/>
    </source>
</evidence>
<protein>
    <recommendedName>
        <fullName evidence="2">Pre-mRNA splicing Prp18-interacting factor</fullName>
    </recommendedName>
</protein>
<proteinExistence type="predicted"/>
<dbReference type="EMBL" id="BKCJ010002008">
    <property type="protein sequence ID" value="GEU45607.1"/>
    <property type="molecule type" value="Genomic_DNA"/>
</dbReference>
<name>A0A6L2KA41_TANCI</name>
<reference evidence="1" key="1">
    <citation type="journal article" date="2019" name="Sci. Rep.">
        <title>Draft genome of Tanacetum cinerariifolium, the natural source of mosquito coil.</title>
        <authorList>
            <person name="Yamashiro T."/>
            <person name="Shiraishi A."/>
            <person name="Satake H."/>
            <person name="Nakayama K."/>
        </authorList>
    </citation>
    <scope>NUCLEOTIDE SEQUENCE</scope>
</reference>
<dbReference type="AlphaFoldDB" id="A0A6L2KA41"/>
<accession>A0A6L2KA41</accession>
<organism evidence="1">
    <name type="scientific">Tanacetum cinerariifolium</name>
    <name type="common">Dalmatian daisy</name>
    <name type="synonym">Chrysanthemum cinerariifolium</name>
    <dbReference type="NCBI Taxonomy" id="118510"/>
    <lineage>
        <taxon>Eukaryota</taxon>
        <taxon>Viridiplantae</taxon>
        <taxon>Streptophyta</taxon>
        <taxon>Embryophyta</taxon>
        <taxon>Tracheophyta</taxon>
        <taxon>Spermatophyta</taxon>
        <taxon>Magnoliopsida</taxon>
        <taxon>eudicotyledons</taxon>
        <taxon>Gunneridae</taxon>
        <taxon>Pentapetalae</taxon>
        <taxon>asterids</taxon>
        <taxon>campanulids</taxon>
        <taxon>Asterales</taxon>
        <taxon>Asteraceae</taxon>
        <taxon>Asteroideae</taxon>
        <taxon>Anthemideae</taxon>
        <taxon>Anthemidinae</taxon>
        <taxon>Tanacetum</taxon>
    </lineage>
</organism>
<gene>
    <name evidence="1" type="ORF">Tci_017585</name>
</gene>